<feature type="compositionally biased region" description="Polar residues" evidence="1">
    <location>
        <begin position="261"/>
        <end position="281"/>
    </location>
</feature>
<evidence type="ECO:0000313" key="3">
    <source>
        <dbReference type="EMBL" id="UXE60471.1"/>
    </source>
</evidence>
<dbReference type="SUPFAM" id="SSF50494">
    <property type="entry name" value="Trypsin-like serine proteases"/>
    <property type="match status" value="1"/>
</dbReference>
<gene>
    <name evidence="3" type="ORF">KA717_33810</name>
</gene>
<feature type="region of interest" description="Disordered" evidence="1">
    <location>
        <begin position="261"/>
        <end position="289"/>
    </location>
</feature>
<dbReference type="Proteomes" id="UP001065613">
    <property type="component" value="Chromosome"/>
</dbReference>
<reference evidence="3" key="1">
    <citation type="submission" date="2021-04" db="EMBL/GenBank/DDBJ databases">
        <title>Genome sequence of Woronichinia naegeliana from Washington state freshwater lake bloom.</title>
        <authorList>
            <person name="Dreher T.W."/>
        </authorList>
    </citation>
    <scope>NUCLEOTIDE SEQUENCE</scope>
    <source>
        <strain evidence="3">WA131</strain>
    </source>
</reference>
<evidence type="ECO:0000256" key="2">
    <source>
        <dbReference type="SAM" id="SignalP"/>
    </source>
</evidence>
<keyword evidence="2" id="KW-0732">Signal</keyword>
<dbReference type="InterPro" id="IPR043504">
    <property type="entry name" value="Peptidase_S1_PA_chymotrypsin"/>
</dbReference>
<proteinExistence type="predicted"/>
<name>A0A977KWX6_9CYAN</name>
<accession>A0A977KWX6</accession>
<dbReference type="Gene3D" id="2.40.10.10">
    <property type="entry name" value="Trypsin-like serine proteases"/>
    <property type="match status" value="2"/>
</dbReference>
<dbReference type="KEGG" id="wna:KA717_33810"/>
<dbReference type="AlphaFoldDB" id="A0A977KWX6"/>
<evidence type="ECO:0000256" key="1">
    <source>
        <dbReference type="SAM" id="MobiDB-lite"/>
    </source>
</evidence>
<dbReference type="GO" id="GO:0008233">
    <property type="term" value="F:peptidase activity"/>
    <property type="evidence" value="ECO:0007669"/>
    <property type="project" value="UniProtKB-KW"/>
</dbReference>
<dbReference type="GO" id="GO:0006508">
    <property type="term" value="P:proteolysis"/>
    <property type="evidence" value="ECO:0007669"/>
    <property type="project" value="UniProtKB-KW"/>
</dbReference>
<keyword evidence="3" id="KW-0378">Hydrolase</keyword>
<dbReference type="Pfam" id="PF13365">
    <property type="entry name" value="Trypsin_2"/>
    <property type="match status" value="1"/>
</dbReference>
<dbReference type="EMBL" id="CP073041">
    <property type="protein sequence ID" value="UXE60471.1"/>
    <property type="molecule type" value="Genomic_DNA"/>
</dbReference>
<keyword evidence="3" id="KW-0645">Protease</keyword>
<protein>
    <submittedName>
        <fullName evidence="3">Serine protease</fullName>
    </submittedName>
</protein>
<feature type="signal peptide" evidence="2">
    <location>
        <begin position="1"/>
        <end position="23"/>
    </location>
</feature>
<feature type="chain" id="PRO_5037032040" evidence="2">
    <location>
        <begin position="24"/>
        <end position="299"/>
    </location>
</feature>
<organism evidence="3">
    <name type="scientific">Woronichinia naegeliana WA131</name>
    <dbReference type="NCBI Taxonomy" id="2824559"/>
    <lineage>
        <taxon>Bacteria</taxon>
        <taxon>Bacillati</taxon>
        <taxon>Cyanobacteriota</taxon>
        <taxon>Cyanophyceae</taxon>
        <taxon>Synechococcales</taxon>
        <taxon>Coelosphaeriaceae</taxon>
        <taxon>Woronichinia</taxon>
    </lineage>
</organism>
<dbReference type="InterPro" id="IPR009003">
    <property type="entry name" value="Peptidase_S1_PA"/>
</dbReference>
<sequence length="299" mass="33804">MSKKKYSAYLLNLLFLIATYCFGCQSQNKDFPQAFNYSQPTVYTNTTEVINTPQIKGIGKIGSGVVIAKNGDNYYILTVKHLVNIKPGEIREPYKIYFSDGKNYKEEYEFDYYKDVYRSENPSIDLVLIRFKSDKKHSFFTLNGNISRQESVTISGWKFCNKQPTYELTTGKIEAILTPSKSQDGHNINYSNPTIEGMSGSGVFNQKKELVAIHAAAKKNVQYDMEKCPKLDELHGDNLGVSVSSFIKSDLFNKLPKGSYKISNDSSNTQSNQITENNSKSSDNDKPVGIFLRPKSFKN</sequence>